<dbReference type="Gene3D" id="3.40.640.10">
    <property type="entry name" value="Type I PLP-dependent aspartate aminotransferase-like (Major domain)"/>
    <property type="match status" value="1"/>
</dbReference>
<sequence length="547" mass="59861">MGGNSARASLGSSPPQSGGEVARRSRDGEGERRMRLLSAAGSRAQTRNSHPTSGRGEMRPHPKPQPFPLDTLAVNRSSPEHLSRQLYHGLVAIIRSRALPPGSELPSTRALAAELGLGRNTIVAAYDQLVTEGYLANRQGARPVIVDLPEGPRETPREEPPVPLRSPSLRGRLLLSQPYHHGRPGHVAFHPGMPDAQSFPFGVWGRLVARRASHGGETLFGTYDVTGHPALKEAIAGYLFSARGVRCRPEQIVVTTGAQAAFDLLARLLLDPDDTVWMEEPGYYGAKAAFTVAGARILPIAVDQERGWRLDAPGFSPRLIYVTPACQHPLGITMRMEERLRLLDIAETANSWVIEDDFDGEYRFQGRPVPAIQSMDRSGRVIYVGTFAKLLFPALRLGFMVLPPELAGRIVNALSTTGQFAPLLLQAALADFITEGHMSRHLKRMRRIYAQRRQLFRDIVTERLRDEITLSPAEAGIQVVGYLKEGIDDIKVSQAAAKRAINVSPLSKYFQNTAPTQGLVLGYAACDAAQTRDGVERLAQAIREVLG</sequence>
<dbReference type="InterPro" id="IPR015424">
    <property type="entry name" value="PyrdxlP-dep_Trfase"/>
</dbReference>
<evidence type="ECO:0000313" key="8">
    <source>
        <dbReference type="EMBL" id="CDX49092.1"/>
    </source>
</evidence>
<feature type="region of interest" description="Disordered" evidence="6">
    <location>
        <begin position="1"/>
        <end position="73"/>
    </location>
</feature>
<name>A0A0K2VML0_MESPL</name>
<evidence type="ECO:0000256" key="4">
    <source>
        <dbReference type="ARBA" id="ARBA00023125"/>
    </source>
</evidence>
<feature type="compositionally biased region" description="Basic and acidic residues" evidence="6">
    <location>
        <begin position="21"/>
        <end position="34"/>
    </location>
</feature>
<evidence type="ECO:0000313" key="9">
    <source>
        <dbReference type="Proteomes" id="UP000182888"/>
    </source>
</evidence>
<dbReference type="InterPro" id="IPR004839">
    <property type="entry name" value="Aminotransferase_I/II_large"/>
</dbReference>
<dbReference type="Pfam" id="PF00155">
    <property type="entry name" value="Aminotran_1_2"/>
    <property type="match status" value="1"/>
</dbReference>
<dbReference type="InterPro" id="IPR051446">
    <property type="entry name" value="HTH_trans_reg/aminotransferase"/>
</dbReference>
<keyword evidence="4" id="KW-0238">DNA-binding</keyword>
<feature type="region of interest" description="Disordered" evidence="6">
    <location>
        <begin position="146"/>
        <end position="167"/>
    </location>
</feature>
<feature type="compositionally biased region" description="Polar residues" evidence="6">
    <location>
        <begin position="1"/>
        <end position="16"/>
    </location>
</feature>
<evidence type="ECO:0000256" key="5">
    <source>
        <dbReference type="ARBA" id="ARBA00023163"/>
    </source>
</evidence>
<gene>
    <name evidence="8" type="primary">mocR</name>
    <name evidence="8" type="ORF">MPL1032_10180</name>
</gene>
<protein>
    <submittedName>
        <fullName evidence="8">Putative rhizopine catabolism regulatory protein MocR</fullName>
    </submittedName>
</protein>
<dbReference type="GO" id="GO:0003677">
    <property type="term" value="F:DNA binding"/>
    <property type="evidence" value="ECO:0007669"/>
    <property type="project" value="UniProtKB-KW"/>
</dbReference>
<dbReference type="AlphaFoldDB" id="A0A0K2VML0"/>
<dbReference type="PROSITE" id="PS50949">
    <property type="entry name" value="HTH_GNTR"/>
    <property type="match status" value="1"/>
</dbReference>
<dbReference type="SMART" id="SM00345">
    <property type="entry name" value="HTH_GNTR"/>
    <property type="match status" value="1"/>
</dbReference>
<feature type="domain" description="HTH gntR-type" evidence="7">
    <location>
        <begin position="80"/>
        <end position="149"/>
    </location>
</feature>
<evidence type="ECO:0000259" key="7">
    <source>
        <dbReference type="PROSITE" id="PS50949"/>
    </source>
</evidence>
<evidence type="ECO:0000256" key="1">
    <source>
        <dbReference type="ARBA" id="ARBA00005384"/>
    </source>
</evidence>
<dbReference type="Proteomes" id="UP000182888">
    <property type="component" value="Unassembled WGS sequence"/>
</dbReference>
<dbReference type="CDD" id="cd07377">
    <property type="entry name" value="WHTH_GntR"/>
    <property type="match status" value="1"/>
</dbReference>
<dbReference type="SUPFAM" id="SSF53383">
    <property type="entry name" value="PLP-dependent transferases"/>
    <property type="match status" value="1"/>
</dbReference>
<dbReference type="CDD" id="cd00609">
    <property type="entry name" value="AAT_like"/>
    <property type="match status" value="1"/>
</dbReference>
<dbReference type="GO" id="GO:0030170">
    <property type="term" value="F:pyridoxal phosphate binding"/>
    <property type="evidence" value="ECO:0007669"/>
    <property type="project" value="InterPro"/>
</dbReference>
<keyword evidence="5" id="KW-0804">Transcription</keyword>
<feature type="compositionally biased region" description="Polar residues" evidence="6">
    <location>
        <begin position="43"/>
        <end position="52"/>
    </location>
</feature>
<evidence type="ECO:0000256" key="2">
    <source>
        <dbReference type="ARBA" id="ARBA00022898"/>
    </source>
</evidence>
<dbReference type="InterPro" id="IPR036388">
    <property type="entry name" value="WH-like_DNA-bd_sf"/>
</dbReference>
<proteinExistence type="inferred from homology"/>
<keyword evidence="3" id="KW-0805">Transcription regulation</keyword>
<dbReference type="Pfam" id="PF00392">
    <property type="entry name" value="GntR"/>
    <property type="match status" value="1"/>
</dbReference>
<reference evidence="9" key="1">
    <citation type="submission" date="2014-08" db="EMBL/GenBank/DDBJ databases">
        <authorList>
            <person name="Edwards T."/>
        </authorList>
    </citation>
    <scope>NUCLEOTIDE SEQUENCE [LARGE SCALE GENOMIC DNA]</scope>
</reference>
<comment type="similarity">
    <text evidence="1">In the C-terminal section; belongs to the class-I pyridoxal-phosphate-dependent aminotransferase family.</text>
</comment>
<dbReference type="InterPro" id="IPR015421">
    <property type="entry name" value="PyrdxlP-dep_Trfase_major"/>
</dbReference>
<dbReference type="PANTHER" id="PTHR46577">
    <property type="entry name" value="HTH-TYPE TRANSCRIPTIONAL REGULATORY PROTEIN GABR"/>
    <property type="match status" value="1"/>
</dbReference>
<organism evidence="8 9">
    <name type="scientific">Mesorhizobium plurifarium</name>
    <dbReference type="NCBI Taxonomy" id="69974"/>
    <lineage>
        <taxon>Bacteria</taxon>
        <taxon>Pseudomonadati</taxon>
        <taxon>Pseudomonadota</taxon>
        <taxon>Alphaproteobacteria</taxon>
        <taxon>Hyphomicrobiales</taxon>
        <taxon>Phyllobacteriaceae</taxon>
        <taxon>Mesorhizobium</taxon>
    </lineage>
</organism>
<dbReference type="PANTHER" id="PTHR46577:SF1">
    <property type="entry name" value="HTH-TYPE TRANSCRIPTIONAL REGULATORY PROTEIN GABR"/>
    <property type="match status" value="1"/>
</dbReference>
<feature type="compositionally biased region" description="Basic and acidic residues" evidence="6">
    <location>
        <begin position="150"/>
        <end position="160"/>
    </location>
</feature>
<evidence type="ECO:0000256" key="3">
    <source>
        <dbReference type="ARBA" id="ARBA00023015"/>
    </source>
</evidence>
<keyword evidence="2" id="KW-0663">Pyridoxal phosphate</keyword>
<dbReference type="InterPro" id="IPR000524">
    <property type="entry name" value="Tscrpt_reg_HTH_GntR"/>
</dbReference>
<dbReference type="PRINTS" id="PR00035">
    <property type="entry name" value="HTHGNTR"/>
</dbReference>
<dbReference type="InterPro" id="IPR036390">
    <property type="entry name" value="WH_DNA-bd_sf"/>
</dbReference>
<dbReference type="SUPFAM" id="SSF46785">
    <property type="entry name" value="Winged helix' DNA-binding domain"/>
    <property type="match status" value="1"/>
</dbReference>
<dbReference type="EMBL" id="CCND01000001">
    <property type="protein sequence ID" value="CDX49092.1"/>
    <property type="molecule type" value="Genomic_DNA"/>
</dbReference>
<accession>A0A0K2VML0</accession>
<dbReference type="Gene3D" id="1.10.10.10">
    <property type="entry name" value="Winged helix-like DNA-binding domain superfamily/Winged helix DNA-binding domain"/>
    <property type="match status" value="1"/>
</dbReference>
<evidence type="ECO:0000256" key="6">
    <source>
        <dbReference type="SAM" id="MobiDB-lite"/>
    </source>
</evidence>
<dbReference type="GO" id="GO:0003700">
    <property type="term" value="F:DNA-binding transcription factor activity"/>
    <property type="evidence" value="ECO:0007669"/>
    <property type="project" value="InterPro"/>
</dbReference>